<accession>A0A558GG06</accession>
<reference evidence="1 2" key="1">
    <citation type="submission" date="2019-07" db="EMBL/GenBank/DDBJ databases">
        <title>Draft genome of C. aurimucosum strain 14-2523.</title>
        <authorList>
            <person name="Pacheco L.G.C."/>
            <person name="Aguiar E.R.G.R."/>
            <person name="Navas J."/>
            <person name="Santos C.S."/>
            <person name="Rocha D.J.P.G."/>
        </authorList>
    </citation>
    <scope>NUCLEOTIDE SEQUENCE [LARGE SCALE GENOMIC DNA]</scope>
    <source>
        <strain evidence="1 2">14-2523</strain>
    </source>
</reference>
<comment type="caution">
    <text evidence="1">The sequence shown here is derived from an EMBL/GenBank/DDBJ whole genome shotgun (WGS) entry which is preliminary data.</text>
</comment>
<evidence type="ECO:0000313" key="1">
    <source>
        <dbReference type="EMBL" id="TVU55801.1"/>
    </source>
</evidence>
<protein>
    <recommendedName>
        <fullName evidence="3">Capsid protein</fullName>
    </recommendedName>
</protein>
<organism evidence="1 2">
    <name type="scientific">Corynebacterium aurimucosum</name>
    <dbReference type="NCBI Taxonomy" id="169292"/>
    <lineage>
        <taxon>Bacteria</taxon>
        <taxon>Bacillati</taxon>
        <taxon>Actinomycetota</taxon>
        <taxon>Actinomycetes</taxon>
        <taxon>Mycobacteriales</taxon>
        <taxon>Corynebacteriaceae</taxon>
        <taxon>Corynebacterium</taxon>
    </lineage>
</organism>
<dbReference type="AlphaFoldDB" id="A0A558GG06"/>
<name>A0A558GG06_9CORY</name>
<dbReference type="EMBL" id="VMTY01000075">
    <property type="protein sequence ID" value="TVU55801.1"/>
    <property type="molecule type" value="Genomic_DNA"/>
</dbReference>
<dbReference type="Proteomes" id="UP000320531">
    <property type="component" value="Unassembled WGS sequence"/>
</dbReference>
<proteinExistence type="predicted"/>
<sequence length="294" mass="32308">MATPQSHKNWDPVIGPIVASALMQPLRQTWAFAQEGVTNCDFEGEIRGKGDEVVVTNLSRPTIRKYDESEDMIVEDVEFGERKFKTDQGDYFNFKIPLVSSVQSALDVKPEAVSEAEEGMSEQVDTYIGKLMKDGVKNSNKVGTLPLDIEKKDAYKTLVVLRKKLNATSVPKTDRFVMVGPEMESALLYDERLDKAVNNSNLLNGEIGRLLGFRIISAPTVPTVAGREVVIAGHPMATPFGYQITEVAESSMLPFRFTRAITGLQVYGGSVFRPEVLATAEQDVVEPTTAGATE</sequence>
<evidence type="ECO:0008006" key="3">
    <source>
        <dbReference type="Google" id="ProtNLM"/>
    </source>
</evidence>
<evidence type="ECO:0000313" key="2">
    <source>
        <dbReference type="Proteomes" id="UP000320531"/>
    </source>
</evidence>
<gene>
    <name evidence="1" type="ORF">FQK23_12250</name>
</gene>